<dbReference type="RefSeq" id="WP_058315982.1">
    <property type="nucleotide sequence ID" value="NZ_CYTO01000024.1"/>
</dbReference>
<sequence length="155" mass="16717">MAGGRNPIRFRPHHFLCALGFEGNGYSSAFTANMSDIVDGRLRSPGGENTKITVTFVADSICTPCPERRGLGCVKLHTIKQLDERHAKALGLRDGQCITWGDALKRIKANVPPGNLSTLCQNCQWLELGACENALERLHQAEPVLSSATGSGEKA</sequence>
<dbReference type="OrthoDB" id="6195504at2"/>
<keyword evidence="2" id="KW-1185">Reference proteome</keyword>
<evidence type="ECO:0008006" key="3">
    <source>
        <dbReference type="Google" id="ProtNLM"/>
    </source>
</evidence>
<protein>
    <recommendedName>
        <fullName evidence="3">DUF1284 domain-containing protein</fullName>
    </recommendedName>
</protein>
<accession>A0A0P1IU03</accession>
<gene>
    <name evidence="1" type="ORF">TA5114_02889</name>
</gene>
<proteinExistence type="predicted"/>
<dbReference type="STRING" id="1715691.TA5113_03113"/>
<dbReference type="InterPro" id="IPR009702">
    <property type="entry name" value="DUF1284"/>
</dbReference>
<reference evidence="2" key="1">
    <citation type="submission" date="2015-09" db="EMBL/GenBank/DDBJ databases">
        <authorList>
            <person name="Rodrigo-Torres Lidia"/>
            <person name="Arahal R.David."/>
        </authorList>
    </citation>
    <scope>NUCLEOTIDE SEQUENCE [LARGE SCALE GENOMIC DNA]</scope>
    <source>
        <strain evidence="2">CECT 5114</strain>
    </source>
</reference>
<dbReference type="Pfam" id="PF06935">
    <property type="entry name" value="DUF1284"/>
    <property type="match status" value="1"/>
</dbReference>
<dbReference type="AlphaFoldDB" id="A0A0P1IU03"/>
<dbReference type="Proteomes" id="UP000051184">
    <property type="component" value="Unassembled WGS sequence"/>
</dbReference>
<evidence type="ECO:0000313" key="1">
    <source>
        <dbReference type="EMBL" id="CUK27068.1"/>
    </source>
</evidence>
<dbReference type="EMBL" id="CYUE01000021">
    <property type="protein sequence ID" value="CUK27068.1"/>
    <property type="molecule type" value="Genomic_DNA"/>
</dbReference>
<evidence type="ECO:0000313" key="2">
    <source>
        <dbReference type="Proteomes" id="UP000051184"/>
    </source>
</evidence>
<name>A0A0P1IU03_9RHOB</name>
<organism evidence="1 2">
    <name type="scientific">Cognatishimia activa</name>
    <dbReference type="NCBI Taxonomy" id="1715691"/>
    <lineage>
        <taxon>Bacteria</taxon>
        <taxon>Pseudomonadati</taxon>
        <taxon>Pseudomonadota</taxon>
        <taxon>Alphaproteobacteria</taxon>
        <taxon>Rhodobacterales</taxon>
        <taxon>Paracoccaceae</taxon>
        <taxon>Cognatishimia</taxon>
    </lineage>
</organism>